<dbReference type="AlphaFoldDB" id="A0AAD2FS31"/>
<dbReference type="Gene3D" id="1.10.1370.10">
    <property type="entry name" value="Neurolysin, domain 3"/>
    <property type="match status" value="1"/>
</dbReference>
<evidence type="ECO:0000313" key="3">
    <source>
        <dbReference type="Proteomes" id="UP001295423"/>
    </source>
</evidence>
<dbReference type="PANTHER" id="PTHR11804">
    <property type="entry name" value="PROTEASE M3 THIMET OLIGOPEPTIDASE-RELATED"/>
    <property type="match status" value="1"/>
</dbReference>
<dbReference type="GO" id="GO:0006508">
    <property type="term" value="P:proteolysis"/>
    <property type="evidence" value="ECO:0007669"/>
    <property type="project" value="InterPro"/>
</dbReference>
<organism evidence="2 3">
    <name type="scientific">Cylindrotheca closterium</name>
    <dbReference type="NCBI Taxonomy" id="2856"/>
    <lineage>
        <taxon>Eukaryota</taxon>
        <taxon>Sar</taxon>
        <taxon>Stramenopiles</taxon>
        <taxon>Ochrophyta</taxon>
        <taxon>Bacillariophyta</taxon>
        <taxon>Bacillariophyceae</taxon>
        <taxon>Bacillariophycidae</taxon>
        <taxon>Bacillariales</taxon>
        <taxon>Bacillariaceae</taxon>
        <taxon>Cylindrotheca</taxon>
    </lineage>
</organism>
<dbReference type="SUPFAM" id="SSF55486">
    <property type="entry name" value="Metalloproteases ('zincins'), catalytic domain"/>
    <property type="match status" value="1"/>
</dbReference>
<keyword evidence="3" id="KW-1185">Reference proteome</keyword>
<proteinExistence type="predicted"/>
<gene>
    <name evidence="2" type="ORF">CYCCA115_LOCUS12734</name>
</gene>
<sequence>MKIKASAVFFIASLAPSPNSTRAFSSRASRRVAATSLSNRLLMSSTVSANPLLEQEGLPKFESIEPKHLTPAVEELLQKLEQDFASLETTFTKDGSDNELNLDYDQVLPAVERIQAPLGYIWGVAAHLNGVKNGDELPLYDALEAIEKKTAVASDPPFVLQQKKRAIDNSLRGMRLGGVGLEGAEKERFNEIKLRLAALSTNFSNNVLDATKAFSLSVQTEDAYKLEGVPDSAKAQWANSHLQFLKSQQKKGEEVAELPEMNPQKGPWRITLDMPSYLPALQHIPDRELRKEVYMANLQRAS</sequence>
<evidence type="ECO:0000259" key="1">
    <source>
        <dbReference type="Pfam" id="PF19310"/>
    </source>
</evidence>
<dbReference type="Gene3D" id="1.10.1370.40">
    <property type="match status" value="1"/>
</dbReference>
<protein>
    <recommendedName>
        <fullName evidence="1">Oligopeptidase A N-terminal domain-containing protein</fullName>
    </recommendedName>
</protein>
<dbReference type="GO" id="GO:0004222">
    <property type="term" value="F:metalloendopeptidase activity"/>
    <property type="evidence" value="ECO:0007669"/>
    <property type="project" value="InterPro"/>
</dbReference>
<dbReference type="EMBL" id="CAKOGP040001770">
    <property type="protein sequence ID" value="CAJ1950742.1"/>
    <property type="molecule type" value="Genomic_DNA"/>
</dbReference>
<dbReference type="InterPro" id="IPR045666">
    <property type="entry name" value="OpdA_N"/>
</dbReference>
<dbReference type="InterPro" id="IPR045090">
    <property type="entry name" value="Pept_M3A_M3B"/>
</dbReference>
<reference evidence="2" key="1">
    <citation type="submission" date="2023-08" db="EMBL/GenBank/DDBJ databases">
        <authorList>
            <person name="Audoor S."/>
            <person name="Bilcke G."/>
        </authorList>
    </citation>
    <scope>NUCLEOTIDE SEQUENCE</scope>
</reference>
<dbReference type="InterPro" id="IPR024077">
    <property type="entry name" value="Neurolysin/TOP_dom2"/>
</dbReference>
<name>A0AAD2FS31_9STRA</name>
<dbReference type="Pfam" id="PF19310">
    <property type="entry name" value="TOP_N"/>
    <property type="match status" value="1"/>
</dbReference>
<feature type="domain" description="Oligopeptidase A N-terminal" evidence="1">
    <location>
        <begin position="73"/>
        <end position="146"/>
    </location>
</feature>
<comment type="caution">
    <text evidence="2">The sequence shown here is derived from an EMBL/GenBank/DDBJ whole genome shotgun (WGS) entry which is preliminary data.</text>
</comment>
<evidence type="ECO:0000313" key="2">
    <source>
        <dbReference type="EMBL" id="CAJ1950742.1"/>
    </source>
</evidence>
<dbReference type="GO" id="GO:0006518">
    <property type="term" value="P:peptide metabolic process"/>
    <property type="evidence" value="ECO:0007669"/>
    <property type="project" value="TreeGrafter"/>
</dbReference>
<dbReference type="Proteomes" id="UP001295423">
    <property type="component" value="Unassembled WGS sequence"/>
</dbReference>
<accession>A0AAD2FS31</accession>
<dbReference type="PANTHER" id="PTHR11804:SF83">
    <property type="entry name" value="LD37516P"/>
    <property type="match status" value="1"/>
</dbReference>